<feature type="compositionally biased region" description="Acidic residues" evidence="1">
    <location>
        <begin position="50"/>
        <end position="74"/>
    </location>
</feature>
<name>A0AAW0G7T1_9APHY</name>
<organism evidence="2 3">
    <name type="scientific">Cerrena zonata</name>
    <dbReference type="NCBI Taxonomy" id="2478898"/>
    <lineage>
        <taxon>Eukaryota</taxon>
        <taxon>Fungi</taxon>
        <taxon>Dikarya</taxon>
        <taxon>Basidiomycota</taxon>
        <taxon>Agaricomycotina</taxon>
        <taxon>Agaricomycetes</taxon>
        <taxon>Polyporales</taxon>
        <taxon>Cerrenaceae</taxon>
        <taxon>Cerrena</taxon>
    </lineage>
</organism>
<proteinExistence type="predicted"/>
<dbReference type="Proteomes" id="UP001385951">
    <property type="component" value="Unassembled WGS sequence"/>
</dbReference>
<evidence type="ECO:0000313" key="3">
    <source>
        <dbReference type="Proteomes" id="UP001385951"/>
    </source>
</evidence>
<dbReference type="AlphaFoldDB" id="A0AAW0G7T1"/>
<dbReference type="EMBL" id="JASBNA010000012">
    <property type="protein sequence ID" value="KAK7687689.1"/>
    <property type="molecule type" value="Genomic_DNA"/>
</dbReference>
<sequence length="74" mass="8057">MAICYCDLSVGHAISEVQVAPLDSQMDANGEDEETPAEDANGNDIIELLSSDEESDIVYDDFDQDEEDEGEGDQ</sequence>
<protein>
    <submittedName>
        <fullName evidence="2">Uncharacterized protein</fullName>
    </submittedName>
</protein>
<comment type="caution">
    <text evidence="2">The sequence shown here is derived from an EMBL/GenBank/DDBJ whole genome shotgun (WGS) entry which is preliminary data.</text>
</comment>
<evidence type="ECO:0000313" key="2">
    <source>
        <dbReference type="EMBL" id="KAK7687689.1"/>
    </source>
</evidence>
<keyword evidence="3" id="KW-1185">Reference proteome</keyword>
<feature type="region of interest" description="Disordered" evidence="1">
    <location>
        <begin position="22"/>
        <end position="74"/>
    </location>
</feature>
<gene>
    <name evidence="2" type="ORF">QCA50_008905</name>
</gene>
<reference evidence="2 3" key="1">
    <citation type="submission" date="2022-09" db="EMBL/GenBank/DDBJ databases">
        <authorList>
            <person name="Palmer J.M."/>
        </authorList>
    </citation>
    <scope>NUCLEOTIDE SEQUENCE [LARGE SCALE GENOMIC DNA]</scope>
    <source>
        <strain evidence="2 3">DSM 7382</strain>
    </source>
</reference>
<accession>A0AAW0G7T1</accession>
<evidence type="ECO:0000256" key="1">
    <source>
        <dbReference type="SAM" id="MobiDB-lite"/>
    </source>
</evidence>